<keyword evidence="7 9" id="KW-0472">Membrane</keyword>
<dbReference type="EMBL" id="BAAADE010000003">
    <property type="protein sequence ID" value="GAA0604036.1"/>
    <property type="molecule type" value="Genomic_DNA"/>
</dbReference>
<evidence type="ECO:0000256" key="4">
    <source>
        <dbReference type="ARBA" id="ARBA00022452"/>
    </source>
</evidence>
<evidence type="ECO:0000256" key="1">
    <source>
        <dbReference type="ARBA" id="ARBA00004571"/>
    </source>
</evidence>
<evidence type="ECO:0000259" key="13">
    <source>
        <dbReference type="Pfam" id="PF00593"/>
    </source>
</evidence>
<feature type="compositionally biased region" description="Polar residues" evidence="11">
    <location>
        <begin position="215"/>
        <end position="224"/>
    </location>
</feature>
<evidence type="ECO:0000256" key="9">
    <source>
        <dbReference type="PROSITE-ProRule" id="PRU01360"/>
    </source>
</evidence>
<protein>
    <recommendedName>
        <fullName evidence="2">Heme transporter BhuA</fullName>
    </recommendedName>
</protein>
<dbReference type="Gene3D" id="2.40.170.20">
    <property type="entry name" value="TonB-dependent receptor, beta-barrel domain"/>
    <property type="match status" value="1"/>
</dbReference>
<dbReference type="RefSeq" id="WP_343804939.1">
    <property type="nucleotide sequence ID" value="NZ_BAAADE010000003.1"/>
</dbReference>
<dbReference type="CDD" id="cd01347">
    <property type="entry name" value="ligand_gated_channel"/>
    <property type="match status" value="1"/>
</dbReference>
<dbReference type="Gene3D" id="2.170.130.10">
    <property type="entry name" value="TonB-dependent receptor, plug domain"/>
    <property type="match status" value="1"/>
</dbReference>
<evidence type="ECO:0000256" key="7">
    <source>
        <dbReference type="ARBA" id="ARBA00023136"/>
    </source>
</evidence>
<evidence type="ECO:0000259" key="14">
    <source>
        <dbReference type="Pfam" id="PF07715"/>
    </source>
</evidence>
<evidence type="ECO:0000256" key="8">
    <source>
        <dbReference type="ARBA" id="ARBA00023237"/>
    </source>
</evidence>
<evidence type="ECO:0000256" key="12">
    <source>
        <dbReference type="SAM" id="SignalP"/>
    </source>
</evidence>
<dbReference type="InterPro" id="IPR037066">
    <property type="entry name" value="Plug_dom_sf"/>
</dbReference>
<keyword evidence="5 9" id="KW-0812">Transmembrane</keyword>
<dbReference type="Proteomes" id="UP001424441">
    <property type="component" value="Unassembled WGS sequence"/>
</dbReference>
<dbReference type="PANTHER" id="PTHR40980">
    <property type="entry name" value="PLUG DOMAIN-CONTAINING PROTEIN"/>
    <property type="match status" value="1"/>
</dbReference>
<comment type="subcellular location">
    <subcellularLocation>
        <location evidence="1 9">Cell outer membrane</location>
        <topology evidence="1 9">Multi-pass membrane protein</topology>
    </subcellularLocation>
</comment>
<dbReference type="PROSITE" id="PS52016">
    <property type="entry name" value="TONB_DEPENDENT_REC_3"/>
    <property type="match status" value="1"/>
</dbReference>
<feature type="domain" description="TonB-dependent receptor-like beta-barrel" evidence="13">
    <location>
        <begin position="285"/>
        <end position="697"/>
    </location>
</feature>
<dbReference type="PANTHER" id="PTHR40980:SF4">
    <property type="entry name" value="TONB-DEPENDENT RECEPTOR-LIKE BETA-BARREL DOMAIN-CONTAINING PROTEIN"/>
    <property type="match status" value="1"/>
</dbReference>
<keyword evidence="12" id="KW-0732">Signal</keyword>
<evidence type="ECO:0000256" key="3">
    <source>
        <dbReference type="ARBA" id="ARBA00022448"/>
    </source>
</evidence>
<evidence type="ECO:0000313" key="16">
    <source>
        <dbReference type="Proteomes" id="UP001424441"/>
    </source>
</evidence>
<accession>A0ABN1G577</accession>
<evidence type="ECO:0000256" key="10">
    <source>
        <dbReference type="RuleBase" id="RU003357"/>
    </source>
</evidence>
<feature type="chain" id="PRO_5045587575" description="Heme transporter BhuA" evidence="12">
    <location>
        <begin position="26"/>
        <end position="737"/>
    </location>
</feature>
<evidence type="ECO:0000313" key="15">
    <source>
        <dbReference type="EMBL" id="GAA0604036.1"/>
    </source>
</evidence>
<dbReference type="Pfam" id="PF07715">
    <property type="entry name" value="Plug"/>
    <property type="match status" value="1"/>
</dbReference>
<organism evidence="15 16">
    <name type="scientific">Paenochrobactrum glaciei</name>
    <dbReference type="NCBI Taxonomy" id="486407"/>
    <lineage>
        <taxon>Bacteria</taxon>
        <taxon>Pseudomonadati</taxon>
        <taxon>Pseudomonadota</taxon>
        <taxon>Alphaproteobacteria</taxon>
        <taxon>Hyphomicrobiales</taxon>
        <taxon>Brucellaceae</taxon>
        <taxon>Paenochrobactrum</taxon>
    </lineage>
</organism>
<feature type="signal peptide" evidence="12">
    <location>
        <begin position="1"/>
        <end position="25"/>
    </location>
</feature>
<keyword evidence="4 9" id="KW-1134">Transmembrane beta strand</keyword>
<dbReference type="InterPro" id="IPR039426">
    <property type="entry name" value="TonB-dep_rcpt-like"/>
</dbReference>
<keyword evidence="16" id="KW-1185">Reference proteome</keyword>
<sequence>MKNVRALLLSTVSVAGVLLASSVHAQQADEVLKLKEIVINDLVRGSVANAYDARAKAPNAMTVIEGEQLNQFNDLSAGDAIRRLPGVTFPGVNRSREIKLRGIGREYTQVLIDGRPLIDGDSSRNFEVDRLPSAMIERIEIVRSPLASMASLGAAGTVNIITKRQFERNGGGISLGGGYLTKNGPTGDINGWASGSEGGFRYFLGADYQRRRVNESSSEMSFKSGTKPDGGSDEDQERSFDDYLVTGRFEFDVSEKDTVTFAPTYSRSYEKRDQTKFKFDKDQIALKEQGDELRKRTRETYAGYLEWAHEFNDETRSRLFIDLQKGSEDTTRDSVTYTFKKNVLNDVIESERENDISLQRVAPGFVLNSRFGEHNVEAGFGASFSKRDEEENDFTGGIIEPNLGRIYSANEDIIYGYVSDQFSLFGNDQLTAGLRVEHSRTKTTDSSSDDYSVNSTQVNPSLQYKYNINDGLDWRLGVARTLRRPDLRELTPSLSTKEGTLGKPDKRGNPFLKPEKIWGVDTGLDWYILDQQGILSANVYARHFDDKMEDSLSRDASNNDRWVKTPENVGSGHLYGVELETRVPLEFLGLENLSVFANATAMKSRLTDDRTGQKRRFSETPDFVSNIGMDYYVPDWKTTFGVNLNTTYAYTQNILESNKDGDITNVRTHFSALNRLDLSARTDITESFSVSFSALNILRTKDKRERTTFDVNGAIVDKTFTKEPSYSSYYVRASYKW</sequence>
<dbReference type="SUPFAM" id="SSF56935">
    <property type="entry name" value="Porins"/>
    <property type="match status" value="1"/>
</dbReference>
<feature type="domain" description="TonB-dependent receptor plug" evidence="14">
    <location>
        <begin position="55"/>
        <end position="157"/>
    </location>
</feature>
<dbReference type="InterPro" id="IPR012910">
    <property type="entry name" value="Plug_dom"/>
</dbReference>
<feature type="region of interest" description="Disordered" evidence="11">
    <location>
        <begin position="489"/>
        <end position="508"/>
    </location>
</feature>
<keyword evidence="15" id="KW-0675">Receptor</keyword>
<comment type="similarity">
    <text evidence="9 10">Belongs to the TonB-dependent receptor family.</text>
</comment>
<evidence type="ECO:0000256" key="11">
    <source>
        <dbReference type="SAM" id="MobiDB-lite"/>
    </source>
</evidence>
<dbReference type="InterPro" id="IPR036942">
    <property type="entry name" value="Beta-barrel_TonB_sf"/>
</dbReference>
<evidence type="ECO:0000256" key="5">
    <source>
        <dbReference type="ARBA" id="ARBA00022692"/>
    </source>
</evidence>
<gene>
    <name evidence="15" type="primary">pfeA</name>
    <name evidence="15" type="ORF">GCM10008943_19420</name>
</gene>
<proteinExistence type="inferred from homology"/>
<dbReference type="Pfam" id="PF00593">
    <property type="entry name" value="TonB_dep_Rec_b-barrel"/>
    <property type="match status" value="1"/>
</dbReference>
<keyword evidence="8 9" id="KW-0998">Cell outer membrane</keyword>
<evidence type="ECO:0000256" key="2">
    <source>
        <dbReference type="ARBA" id="ARBA00021261"/>
    </source>
</evidence>
<keyword evidence="3 9" id="KW-0813">Transport</keyword>
<keyword evidence="6 10" id="KW-0798">TonB box</keyword>
<name>A0ABN1G577_9HYPH</name>
<feature type="region of interest" description="Disordered" evidence="11">
    <location>
        <begin position="215"/>
        <end position="237"/>
    </location>
</feature>
<evidence type="ECO:0000256" key="6">
    <source>
        <dbReference type="ARBA" id="ARBA00023077"/>
    </source>
</evidence>
<comment type="caution">
    <text evidence="15">The sequence shown here is derived from an EMBL/GenBank/DDBJ whole genome shotgun (WGS) entry which is preliminary data.</text>
</comment>
<dbReference type="InterPro" id="IPR000531">
    <property type="entry name" value="Beta-barrel_TonB"/>
</dbReference>
<reference evidence="15 16" key="1">
    <citation type="journal article" date="2019" name="Int. J. Syst. Evol. Microbiol.">
        <title>The Global Catalogue of Microorganisms (GCM) 10K type strain sequencing project: providing services to taxonomists for standard genome sequencing and annotation.</title>
        <authorList>
            <consortium name="The Broad Institute Genomics Platform"/>
            <consortium name="The Broad Institute Genome Sequencing Center for Infectious Disease"/>
            <person name="Wu L."/>
            <person name="Ma J."/>
        </authorList>
    </citation>
    <scope>NUCLEOTIDE SEQUENCE [LARGE SCALE GENOMIC DNA]</scope>
    <source>
        <strain evidence="15 16">JCM 15115</strain>
    </source>
</reference>